<keyword evidence="2" id="KW-1185">Reference proteome</keyword>
<gene>
    <name evidence="1" type="ORF">AXG93_3825s1160</name>
</gene>
<proteinExistence type="predicted"/>
<comment type="caution">
    <text evidence="1">The sequence shown here is derived from an EMBL/GenBank/DDBJ whole genome shotgun (WGS) entry which is preliminary data.</text>
</comment>
<evidence type="ECO:0000313" key="1">
    <source>
        <dbReference type="EMBL" id="OAE29246.1"/>
    </source>
</evidence>
<dbReference type="Proteomes" id="UP000077202">
    <property type="component" value="Unassembled WGS sequence"/>
</dbReference>
<name>A0A176WAY1_MARPO</name>
<dbReference type="AlphaFoldDB" id="A0A176WAY1"/>
<dbReference type="EMBL" id="LVLJ01001481">
    <property type="protein sequence ID" value="OAE29246.1"/>
    <property type="molecule type" value="Genomic_DNA"/>
</dbReference>
<reference evidence="1" key="1">
    <citation type="submission" date="2016-03" db="EMBL/GenBank/DDBJ databases">
        <title>Mechanisms controlling the formation of the plant cell surface in tip-growing cells are functionally conserved among land plants.</title>
        <authorList>
            <person name="Honkanen S."/>
            <person name="Jones V.A."/>
            <person name="Morieri G."/>
            <person name="Champion C."/>
            <person name="Hetherington A.J."/>
            <person name="Kelly S."/>
            <person name="Saint-Marcoux D."/>
            <person name="Proust H."/>
            <person name="Prescott H."/>
            <person name="Dolan L."/>
        </authorList>
    </citation>
    <scope>NUCLEOTIDE SEQUENCE [LARGE SCALE GENOMIC DNA]</scope>
    <source>
        <tissue evidence="1">Whole gametophyte</tissue>
    </source>
</reference>
<sequence>MEIKNAGGGGVIRAVGSDTYTRATMARSLPSDAFDQIKAEPRIYLKRAGAKDKYFAGSNAMEHEGGRTYPNGTSPATYVDKCRQTVQQQQQQQLRQELQRWHLRTEIQERRGGGGRRDRYLAGSSTSGIMSLSYIGGLTVMASTGQLTLATRRGSESWRPVMQAWIRGRLETCGKRRKMAT</sequence>
<accession>A0A176WAY1</accession>
<evidence type="ECO:0000313" key="2">
    <source>
        <dbReference type="Proteomes" id="UP000077202"/>
    </source>
</evidence>
<protein>
    <submittedName>
        <fullName evidence="1">Uncharacterized protein</fullName>
    </submittedName>
</protein>
<organism evidence="1 2">
    <name type="scientific">Marchantia polymorpha subsp. ruderalis</name>
    <dbReference type="NCBI Taxonomy" id="1480154"/>
    <lineage>
        <taxon>Eukaryota</taxon>
        <taxon>Viridiplantae</taxon>
        <taxon>Streptophyta</taxon>
        <taxon>Embryophyta</taxon>
        <taxon>Marchantiophyta</taxon>
        <taxon>Marchantiopsida</taxon>
        <taxon>Marchantiidae</taxon>
        <taxon>Marchantiales</taxon>
        <taxon>Marchantiaceae</taxon>
        <taxon>Marchantia</taxon>
    </lineage>
</organism>